<sequence length="453" mass="49065">MKKLLIRLAILGAVGVTAAVAGSFMIIKSRTHDIDTSTQATSPEQQQALIAQGEYIARLSDCAACHTVPGGTEYAGGLAMQTPFGAIYSTNITPDKETGIGNYTLQEFANAVKHGVRKDGAPLYPAMPYASYTIMPDSDMVAMYEYFMNAVPAVKQENAPTTFPAIMSMRWPVAYWQMLFAPIREFKGNSALSGIENHGAYIVEGPGHCGACHTPRGIAYQEKALTNDSSDLFLSGALIDGWRAKSLRGEGQGLKTWSEDEIVEFLKTGRTDKVAAFGAMGDVVEHSSQYWTEQDLNAVASYLKTLSPAPGKSLELKTQPDTTTDLLLTDTFRAPGAVLYMEHCTICHRVDGEGVPRIFPALNQNTAITAQNAQSVIQITLEGGVMPATPADRMAFGMPSFAHLSDEEVATVINFIRNSWNNVSPEVSPQDVAEIRHFLANKAPNISSVKEDK</sequence>
<dbReference type="InterPro" id="IPR051459">
    <property type="entry name" value="Cytochrome_c-type_DH"/>
</dbReference>
<dbReference type="PROSITE" id="PS51007">
    <property type="entry name" value="CYTC"/>
    <property type="match status" value="3"/>
</dbReference>
<dbReference type="PIRSF" id="PIRSF000018">
    <property type="entry name" value="Mb_ADH_cyt_c"/>
    <property type="match status" value="1"/>
</dbReference>
<comment type="cofactor">
    <cofactor evidence="9">
        <name>heme c</name>
        <dbReference type="ChEBI" id="CHEBI:61717"/>
    </cofactor>
    <text evidence="9">Binds 3 heme c groups covalently per subunit.</text>
</comment>
<dbReference type="GO" id="GO:0009055">
    <property type="term" value="F:electron transfer activity"/>
    <property type="evidence" value="ECO:0007669"/>
    <property type="project" value="InterPro"/>
</dbReference>
<proteinExistence type="predicted"/>
<feature type="binding site" description="axial binding residue" evidence="10">
    <location>
        <position position="66"/>
    </location>
    <ligand>
        <name>heme c</name>
        <dbReference type="ChEBI" id="CHEBI:61717"/>
        <label>1</label>
    </ligand>
    <ligandPart>
        <name>Fe</name>
        <dbReference type="ChEBI" id="CHEBI:18248"/>
    </ligandPart>
</feature>
<dbReference type="AlphaFoldDB" id="A0AB35BVG4"/>
<dbReference type="InterPro" id="IPR009056">
    <property type="entry name" value="Cyt_c-like_dom"/>
</dbReference>
<dbReference type="GO" id="GO:0005506">
    <property type="term" value="F:iron ion binding"/>
    <property type="evidence" value="ECO:0007669"/>
    <property type="project" value="InterPro"/>
</dbReference>
<evidence type="ECO:0000256" key="7">
    <source>
        <dbReference type="ARBA" id="ARBA00023004"/>
    </source>
</evidence>
<feature type="domain" description="Cytochrome c" evidence="11">
    <location>
        <begin position="194"/>
        <end position="307"/>
    </location>
</feature>
<evidence type="ECO:0000256" key="5">
    <source>
        <dbReference type="ARBA" id="ARBA00022729"/>
    </source>
</evidence>
<dbReference type="EMBL" id="JAGIBU010000002">
    <property type="protein sequence ID" value="MBS7824219.1"/>
    <property type="molecule type" value="Genomic_DNA"/>
</dbReference>
<keyword evidence="8" id="KW-0472">Membrane</keyword>
<dbReference type="PANTHER" id="PTHR35008">
    <property type="entry name" value="BLL4482 PROTEIN-RELATED"/>
    <property type="match status" value="1"/>
</dbReference>
<keyword evidence="4 10" id="KW-0479">Metal-binding</keyword>
<dbReference type="InterPro" id="IPR036909">
    <property type="entry name" value="Cyt_c-like_dom_sf"/>
</dbReference>
<dbReference type="GO" id="GO:0005886">
    <property type="term" value="C:plasma membrane"/>
    <property type="evidence" value="ECO:0007669"/>
    <property type="project" value="UniProtKB-SubCell"/>
</dbReference>
<feature type="binding site" description="covalent" evidence="9">
    <location>
        <position position="212"/>
    </location>
    <ligand>
        <name>heme c</name>
        <dbReference type="ChEBI" id="CHEBI:61717"/>
        <label>2</label>
    </ligand>
</feature>
<evidence type="ECO:0000256" key="4">
    <source>
        <dbReference type="ARBA" id="ARBA00022723"/>
    </source>
</evidence>
<reference evidence="12" key="1">
    <citation type="submission" date="2021-03" db="EMBL/GenBank/DDBJ databases">
        <title>Identification and antibiotic profiling of Wohlfahrtiimonas chitiniclastica, an underestimated human pathogen.</title>
        <authorList>
            <person name="Kopf A."/>
            <person name="Bunk B."/>
            <person name="Coldewey S."/>
            <person name="Gunzer F."/>
            <person name="Riedel T."/>
            <person name="Schroettner P."/>
        </authorList>
    </citation>
    <scope>NUCLEOTIDE SEQUENCE</scope>
    <source>
        <strain evidence="12">DSM 100917</strain>
    </source>
</reference>
<dbReference type="GO" id="GO:0016614">
    <property type="term" value="F:oxidoreductase activity, acting on CH-OH group of donors"/>
    <property type="evidence" value="ECO:0007669"/>
    <property type="project" value="InterPro"/>
</dbReference>
<evidence type="ECO:0000313" key="12">
    <source>
        <dbReference type="EMBL" id="MBS7824219.1"/>
    </source>
</evidence>
<feature type="binding site" description="covalent" evidence="9">
    <location>
        <position position="65"/>
    </location>
    <ligand>
        <name>heme c</name>
        <dbReference type="ChEBI" id="CHEBI:61717"/>
        <label>1</label>
    </ligand>
</feature>
<keyword evidence="6" id="KW-0677">Repeat</keyword>
<feature type="binding site" description="covalent" evidence="9">
    <location>
        <position position="347"/>
    </location>
    <ligand>
        <name>heme c</name>
        <dbReference type="ChEBI" id="CHEBI:61717"/>
        <label>3</label>
    </ligand>
</feature>
<comment type="subcellular location">
    <subcellularLocation>
        <location evidence="1">Cell membrane</location>
    </subcellularLocation>
</comment>
<dbReference type="Gene3D" id="1.10.760.10">
    <property type="entry name" value="Cytochrome c-like domain"/>
    <property type="match status" value="3"/>
</dbReference>
<gene>
    <name evidence="12" type="ORF">J7561_03250</name>
</gene>
<dbReference type="GO" id="GO:0020037">
    <property type="term" value="F:heme binding"/>
    <property type="evidence" value="ECO:0007669"/>
    <property type="project" value="InterPro"/>
</dbReference>
<evidence type="ECO:0000313" key="13">
    <source>
        <dbReference type="Proteomes" id="UP000680020"/>
    </source>
</evidence>
<feature type="binding site" description="axial binding residue" evidence="10">
    <location>
        <position position="213"/>
    </location>
    <ligand>
        <name>heme c</name>
        <dbReference type="ChEBI" id="CHEBI:61717"/>
        <label>2</label>
    </ligand>
    <ligandPart>
        <name>Fe</name>
        <dbReference type="ChEBI" id="CHEBI:18248"/>
    </ligandPart>
</feature>
<accession>A0AB35BVG4</accession>
<feature type="domain" description="Cytochrome c" evidence="11">
    <location>
        <begin position="331"/>
        <end position="420"/>
    </location>
</feature>
<name>A0AB35BVG4_9GAMM</name>
<evidence type="ECO:0000256" key="2">
    <source>
        <dbReference type="ARBA" id="ARBA00022475"/>
    </source>
</evidence>
<evidence type="ECO:0000256" key="8">
    <source>
        <dbReference type="ARBA" id="ARBA00023136"/>
    </source>
</evidence>
<protein>
    <submittedName>
        <fullName evidence="12">Cytochrome c</fullName>
    </submittedName>
</protein>
<evidence type="ECO:0000256" key="1">
    <source>
        <dbReference type="ARBA" id="ARBA00004236"/>
    </source>
</evidence>
<keyword evidence="2" id="KW-1003">Cell membrane</keyword>
<dbReference type="SUPFAM" id="SSF46626">
    <property type="entry name" value="Cytochrome c"/>
    <property type="match status" value="3"/>
</dbReference>
<dbReference type="InterPro" id="IPR014353">
    <property type="entry name" value="Membr-bd_ADH_cyt_c"/>
</dbReference>
<feature type="binding site" description="covalent" evidence="9">
    <location>
        <position position="209"/>
    </location>
    <ligand>
        <name>heme c</name>
        <dbReference type="ChEBI" id="CHEBI:61717"/>
        <label>2</label>
    </ligand>
</feature>
<feature type="domain" description="Cytochrome c" evidence="11">
    <location>
        <begin position="48"/>
        <end position="151"/>
    </location>
</feature>
<dbReference type="Proteomes" id="UP000680020">
    <property type="component" value="Unassembled WGS sequence"/>
</dbReference>
<comment type="caution">
    <text evidence="12">The sequence shown here is derived from an EMBL/GenBank/DDBJ whole genome shotgun (WGS) entry which is preliminary data.</text>
</comment>
<keyword evidence="7 10" id="KW-0408">Iron</keyword>
<evidence type="ECO:0000256" key="10">
    <source>
        <dbReference type="PIRSR" id="PIRSR000018-51"/>
    </source>
</evidence>
<evidence type="ECO:0000256" key="9">
    <source>
        <dbReference type="PIRSR" id="PIRSR000018-50"/>
    </source>
</evidence>
<feature type="binding site" description="covalent" evidence="9">
    <location>
        <position position="344"/>
    </location>
    <ligand>
        <name>heme c</name>
        <dbReference type="ChEBI" id="CHEBI:61717"/>
        <label>3</label>
    </ligand>
</feature>
<dbReference type="Pfam" id="PF00034">
    <property type="entry name" value="Cytochrom_C"/>
    <property type="match status" value="2"/>
</dbReference>
<evidence type="ECO:0000256" key="3">
    <source>
        <dbReference type="ARBA" id="ARBA00022617"/>
    </source>
</evidence>
<feature type="binding site" description="covalent" evidence="9">
    <location>
        <position position="62"/>
    </location>
    <ligand>
        <name>heme c</name>
        <dbReference type="ChEBI" id="CHEBI:61717"/>
        <label>1</label>
    </ligand>
</feature>
<organism evidence="12 13">
    <name type="scientific">Wohlfahrtiimonas chitiniclastica</name>
    <dbReference type="NCBI Taxonomy" id="400946"/>
    <lineage>
        <taxon>Bacteria</taxon>
        <taxon>Pseudomonadati</taxon>
        <taxon>Pseudomonadota</taxon>
        <taxon>Gammaproteobacteria</taxon>
        <taxon>Cardiobacteriales</taxon>
        <taxon>Ignatzschineriaceae</taxon>
        <taxon>Wohlfahrtiimonas</taxon>
    </lineage>
</organism>
<evidence type="ECO:0000256" key="6">
    <source>
        <dbReference type="ARBA" id="ARBA00022737"/>
    </source>
</evidence>
<keyword evidence="5" id="KW-0732">Signal</keyword>
<dbReference type="PANTHER" id="PTHR35008:SF8">
    <property type="entry name" value="ALCOHOL DEHYDROGENASE CYTOCHROME C SUBUNIT"/>
    <property type="match status" value="1"/>
</dbReference>
<feature type="binding site" description="axial binding residue" evidence="10">
    <location>
        <position position="348"/>
    </location>
    <ligand>
        <name>heme c</name>
        <dbReference type="ChEBI" id="CHEBI:61717"/>
        <label>3</label>
    </ligand>
    <ligandPart>
        <name>Fe</name>
        <dbReference type="ChEBI" id="CHEBI:18248"/>
    </ligandPart>
</feature>
<dbReference type="RefSeq" id="WP_094489039.1">
    <property type="nucleotide sequence ID" value="NZ_JAGIBR010000002.1"/>
</dbReference>
<evidence type="ECO:0000259" key="11">
    <source>
        <dbReference type="PROSITE" id="PS51007"/>
    </source>
</evidence>
<keyword evidence="3 9" id="KW-0349">Heme</keyword>